<dbReference type="PANTHER" id="PTHR46849">
    <property type="entry name" value="RCC1 DOMAIN-CONTAINING PROTEIN 1"/>
    <property type="match status" value="1"/>
</dbReference>
<sequence length="341" mass="37772">MLRICGFNGFQQIDNLVESSGNLENGSRIHKFLKCKEEDCRDVDMTWSNILISKGKCAVLSGFLNGKPNQSIILETPDKQEIIQGRCIRNKNCLLLTSQGKYWQYNLENLEWKELNNLYLPIDKNLSEKLVKIAIGEVINAVLSDAGSVWYMGNKLSPSEIKVLDIDCGKEHGILLSDTGNIYTWGGGSRGQLGNGILESTEEPCEVNLLSGMNVVRIAAGGWHNAVITRDGDLYTWGWNKQGQLGHPTLDGINKDGVAVLTEPRVVDWPNSLNVHILQVSCGTSHTVVLLENGEIWGCGWNKWGQLGNLKTTHLMTKFEISSSISIKRIICGAWNTAFIA</sequence>
<reference evidence="4" key="2">
    <citation type="submission" date="2015-04" db="EMBL/GenBank/DDBJ databases">
        <authorList>
            <person name="Wilson R.K."/>
            <person name="Warren W."/>
            <person name="Dotson E."/>
            <person name="Oliveira P.L."/>
        </authorList>
    </citation>
    <scope>NUCLEOTIDE SEQUENCE</scope>
</reference>
<evidence type="ECO:0000313" key="3">
    <source>
        <dbReference type="EnsemblMetazoa" id="RPRC009152-PA"/>
    </source>
</evidence>
<dbReference type="InterPro" id="IPR052830">
    <property type="entry name" value="RCC1_domain-containing"/>
</dbReference>
<protein>
    <submittedName>
        <fullName evidence="2 3">Putative alpha-tubulin suppressor and related rcc1 domain-containing protein</fullName>
    </submittedName>
</protein>
<dbReference type="PROSITE" id="PS50012">
    <property type="entry name" value="RCC1_3"/>
    <property type="match status" value="2"/>
</dbReference>
<dbReference type="InterPro" id="IPR009091">
    <property type="entry name" value="RCC1/BLIP-II"/>
</dbReference>
<dbReference type="Pfam" id="PF00415">
    <property type="entry name" value="RCC1"/>
    <property type="match status" value="3"/>
</dbReference>
<dbReference type="PANTHER" id="PTHR46849:SF1">
    <property type="entry name" value="RCC1 DOMAIN-CONTAINING PROTEIN 1"/>
    <property type="match status" value="1"/>
</dbReference>
<dbReference type="GeneID" id="141446506"/>
<reference evidence="3" key="3">
    <citation type="submission" date="2015-05" db="UniProtKB">
        <authorList>
            <consortium name="EnsemblMetazoa"/>
        </authorList>
    </citation>
    <scope>IDENTIFICATION</scope>
</reference>
<dbReference type="SUPFAM" id="SSF50985">
    <property type="entry name" value="RCC1/BLIP-II"/>
    <property type="match status" value="1"/>
</dbReference>
<dbReference type="Proteomes" id="UP000015103">
    <property type="component" value="Unassembled WGS sequence"/>
</dbReference>
<evidence type="ECO:0000313" key="2">
    <source>
        <dbReference type="EMBL" id="JAA75854.1"/>
    </source>
</evidence>
<dbReference type="RefSeq" id="XP_073969135.1">
    <property type="nucleotide sequence ID" value="XM_074113034.1"/>
</dbReference>
<keyword evidence="4" id="KW-1185">Reference proteome</keyword>
<dbReference type="InterPro" id="IPR000408">
    <property type="entry name" value="Reg_chr_condens"/>
</dbReference>
<evidence type="ECO:0000313" key="4">
    <source>
        <dbReference type="Proteomes" id="UP000015103"/>
    </source>
</evidence>
<dbReference type="InParanoid" id="R4G3I2"/>
<feature type="repeat" description="RCC1" evidence="1">
    <location>
        <begin position="180"/>
        <end position="231"/>
    </location>
</feature>
<dbReference type="AlphaFoldDB" id="R4G3I2"/>
<dbReference type="HOGENOM" id="CLU_052729_0_0_1"/>
<dbReference type="VEuPathDB" id="VectorBase:RPRC009152"/>
<evidence type="ECO:0000256" key="1">
    <source>
        <dbReference type="PROSITE-ProRule" id="PRU00235"/>
    </source>
</evidence>
<organism evidence="2">
    <name type="scientific">Rhodnius prolixus</name>
    <name type="common">Triatomid bug</name>
    <dbReference type="NCBI Taxonomy" id="13249"/>
    <lineage>
        <taxon>Eukaryota</taxon>
        <taxon>Metazoa</taxon>
        <taxon>Ecdysozoa</taxon>
        <taxon>Arthropoda</taxon>
        <taxon>Hexapoda</taxon>
        <taxon>Insecta</taxon>
        <taxon>Pterygota</taxon>
        <taxon>Neoptera</taxon>
        <taxon>Paraneoptera</taxon>
        <taxon>Hemiptera</taxon>
        <taxon>Heteroptera</taxon>
        <taxon>Panheteroptera</taxon>
        <taxon>Cimicomorpha</taxon>
        <taxon>Reduviidae</taxon>
        <taxon>Triatominae</taxon>
        <taxon>Rhodnius</taxon>
    </lineage>
</organism>
<dbReference type="PRINTS" id="PR00633">
    <property type="entry name" value="RCCNDNSATION"/>
</dbReference>
<dbReference type="EMBL" id="ACPB03018501">
    <property type="status" value="NOT_ANNOTATED_CDS"/>
    <property type="molecule type" value="Genomic_DNA"/>
</dbReference>
<proteinExistence type="evidence at transcript level"/>
<dbReference type="STRING" id="13249.R4G3I2"/>
<feature type="repeat" description="RCC1" evidence="1">
    <location>
        <begin position="232"/>
        <end position="293"/>
    </location>
</feature>
<dbReference type="OMA" id="YYAGFNT"/>
<dbReference type="Gene3D" id="2.130.10.30">
    <property type="entry name" value="Regulator of chromosome condensation 1/beta-lactamase-inhibitor protein II"/>
    <property type="match status" value="1"/>
</dbReference>
<dbReference type="PROSITE" id="PS00626">
    <property type="entry name" value="RCC1_2"/>
    <property type="match status" value="1"/>
</dbReference>
<name>R4G3I2_RHOPR</name>
<dbReference type="FunCoup" id="R4G3I2">
    <property type="interactions" value="185"/>
</dbReference>
<dbReference type="eggNOG" id="KOG1426">
    <property type="taxonomic scope" value="Eukaryota"/>
</dbReference>
<accession>R4G3I2</accession>
<dbReference type="EMBL" id="GAHY01001656">
    <property type="protein sequence ID" value="JAA75854.1"/>
    <property type="molecule type" value="mRNA"/>
</dbReference>
<reference evidence="2" key="1">
    <citation type="submission" date="2013-04" db="EMBL/GenBank/DDBJ databases">
        <title>An insight into the transcriptome of the digestive tract of the blood sucking bug, Rhodnius prolixus.</title>
        <authorList>
            <person name="Ribeiro J.M.C."/>
            <person name="Genta F.A."/>
            <person name="Sorgine M.H.F."/>
            <person name="Paiva-Silva G.O."/>
            <person name="Majerowicz D."/>
            <person name="Medeiros M."/>
            <person name="Koerich L."/>
            <person name="Terra W.R."/>
            <person name="Ferreira C."/>
            <person name="Pimentel A.C."/>
            <person name="Bisch P.M."/>
            <person name="Diniz M.M.P."/>
            <person name="Nascimento R."/>
            <person name="Salmon D."/>
            <person name="Silber A.M."/>
            <person name="Alves M."/>
            <person name="Oliveira M.F."/>
            <person name="Gondim K.C."/>
            <person name="Silva Neto M.A.C."/>
            <person name="Atella G.C."/>
            <person name="Araujo H."/>
            <person name="Dias F.S."/>
            <person name="Polycarpo C.R."/>
            <person name="Fampa P."/>
            <person name="Melo A.C."/>
            <person name="Tanaka A.S."/>
            <person name="Balczun C."/>
            <person name="Oliveira J.H.M."/>
            <person name="Goncalves R."/>
            <person name="Lazoski C."/>
            <person name="Pereira M.A."/>
            <person name="Rivera-Pomar R."/>
            <person name="Diambra L."/>
            <person name="Schaub G.A."/>
            <person name="Garcia E.S."/>
            <person name="Azambuja P."/>
            <person name="Braz G.R.C."/>
            <person name="Oliveira P.L."/>
        </authorList>
    </citation>
    <scope>NUCLEOTIDE SEQUENCE</scope>
</reference>
<dbReference type="EnsemblMetazoa" id="RPRC009152-RA">
    <property type="protein sequence ID" value="RPRC009152-PA"/>
    <property type="gene ID" value="RPRC009152"/>
</dbReference>